<dbReference type="InterPro" id="IPR003409">
    <property type="entry name" value="MORN"/>
</dbReference>
<feature type="region of interest" description="Disordered" evidence="7">
    <location>
        <begin position="1075"/>
        <end position="1096"/>
    </location>
</feature>
<dbReference type="InterPro" id="IPR011009">
    <property type="entry name" value="Kinase-like_dom_sf"/>
</dbReference>
<feature type="domain" description="Protein kinase" evidence="8">
    <location>
        <begin position="52"/>
        <end position="445"/>
    </location>
</feature>
<feature type="compositionally biased region" description="Low complexity" evidence="7">
    <location>
        <begin position="888"/>
        <end position="900"/>
    </location>
</feature>
<feature type="compositionally biased region" description="Polar residues" evidence="7">
    <location>
        <begin position="1082"/>
        <end position="1095"/>
    </location>
</feature>
<dbReference type="InterPro" id="IPR001245">
    <property type="entry name" value="Ser-Thr/Tyr_kinase_cat_dom"/>
</dbReference>
<keyword evidence="6" id="KW-0175">Coiled coil</keyword>
<feature type="compositionally biased region" description="Low complexity" evidence="7">
    <location>
        <begin position="933"/>
        <end position="948"/>
    </location>
</feature>
<comment type="subcellular location">
    <subcellularLocation>
        <location evidence="1">Cytoplasmic vesicle</location>
        <location evidence="1">Secretory vesicle</location>
        <location evidence="1">Acrosome</location>
    </subcellularLocation>
</comment>
<dbReference type="GO" id="GO:0005524">
    <property type="term" value="F:ATP binding"/>
    <property type="evidence" value="ECO:0007669"/>
    <property type="project" value="InterPro"/>
</dbReference>
<feature type="compositionally biased region" description="Polar residues" evidence="7">
    <location>
        <begin position="787"/>
        <end position="813"/>
    </location>
</feature>
<evidence type="ECO:0000313" key="9">
    <source>
        <dbReference type="EMBL" id="EAR83331.2"/>
    </source>
</evidence>
<feature type="compositionally biased region" description="Polar residues" evidence="7">
    <location>
        <begin position="161"/>
        <end position="178"/>
    </location>
</feature>
<feature type="compositionally biased region" description="Polar residues" evidence="7">
    <location>
        <begin position="1432"/>
        <end position="1452"/>
    </location>
</feature>
<keyword evidence="9" id="KW-0418">Kinase</keyword>
<feature type="coiled-coil region" evidence="6">
    <location>
        <begin position="1341"/>
        <end position="1375"/>
    </location>
</feature>
<dbReference type="InterPro" id="IPR000719">
    <property type="entry name" value="Prot_kinase_dom"/>
</dbReference>
<feature type="region of interest" description="Disordered" evidence="7">
    <location>
        <begin position="665"/>
        <end position="724"/>
    </location>
</feature>
<proteinExistence type="predicted"/>
<comment type="function">
    <text evidence="5">Assembles a suppression complex (suppresome) by tethering SIRT1 and MDM2 to regulate composite modifications of p53/TP53. Confers both deacetylation-mediated functional inactivation, by SIRT1, and ubiquitination-dependent degradation, by MDM2, of p53/TP53, promoting a proliferative and cell survival behaviors. May play a role in the regulation of spermatogenesis.</text>
</comment>
<accession>I7LSV7</accession>
<dbReference type="KEGG" id="tet:TTHERM_00947580"/>
<dbReference type="Pfam" id="PF07714">
    <property type="entry name" value="PK_Tyr_Ser-Thr"/>
    <property type="match status" value="1"/>
</dbReference>
<feature type="compositionally biased region" description="Low complexity" evidence="7">
    <location>
        <begin position="1128"/>
        <end position="1140"/>
    </location>
</feature>
<dbReference type="Proteomes" id="UP000009168">
    <property type="component" value="Unassembled WGS sequence"/>
</dbReference>
<keyword evidence="2" id="KW-0677">Repeat</keyword>
<feature type="compositionally biased region" description="Low complexity" evidence="7">
    <location>
        <begin position="915"/>
        <end position="925"/>
    </location>
</feature>
<evidence type="ECO:0000256" key="3">
    <source>
        <dbReference type="ARBA" id="ARBA00023329"/>
    </source>
</evidence>
<feature type="compositionally biased region" description="Low complexity" evidence="7">
    <location>
        <begin position="816"/>
        <end position="831"/>
    </location>
</feature>
<dbReference type="SMART" id="SM00698">
    <property type="entry name" value="MORN"/>
    <property type="match status" value="5"/>
</dbReference>
<feature type="compositionally biased region" description="Low complexity" evidence="7">
    <location>
        <begin position="1147"/>
        <end position="1158"/>
    </location>
</feature>
<evidence type="ECO:0000256" key="5">
    <source>
        <dbReference type="ARBA" id="ARBA00045851"/>
    </source>
</evidence>
<feature type="compositionally biased region" description="Polar residues" evidence="7">
    <location>
        <begin position="703"/>
        <end position="721"/>
    </location>
</feature>
<dbReference type="Gene3D" id="2.20.110.10">
    <property type="entry name" value="Histone H3 K4-specific methyltransferase SET7/9 N-terminal domain"/>
    <property type="match status" value="2"/>
</dbReference>
<dbReference type="SUPFAM" id="SSF82185">
    <property type="entry name" value="Histone H3 K4-specific methyltransferase SET7/9 N-terminal domain"/>
    <property type="match status" value="2"/>
</dbReference>
<gene>
    <name evidence="9" type="ORF">TTHERM_00947580</name>
</gene>
<feature type="region of interest" description="Disordered" evidence="7">
    <location>
        <begin position="1126"/>
        <end position="1184"/>
    </location>
</feature>
<feature type="compositionally biased region" description="Basic and acidic residues" evidence="7">
    <location>
        <begin position="1280"/>
        <end position="1295"/>
    </location>
</feature>
<feature type="compositionally biased region" description="Low complexity" evidence="7">
    <location>
        <begin position="1246"/>
        <end position="1258"/>
    </location>
</feature>
<name>I7LSV7_TETTS</name>
<dbReference type="PROSITE" id="PS50011">
    <property type="entry name" value="PROTEIN_KINASE_DOM"/>
    <property type="match status" value="1"/>
</dbReference>
<feature type="region of interest" description="Disordered" evidence="7">
    <location>
        <begin position="554"/>
        <end position="605"/>
    </location>
</feature>
<feature type="region of interest" description="Disordered" evidence="7">
    <location>
        <begin position="1432"/>
        <end position="1491"/>
    </location>
</feature>
<dbReference type="InterPro" id="IPR052472">
    <property type="entry name" value="MORN3"/>
</dbReference>
<feature type="region of interest" description="Disordered" evidence="7">
    <location>
        <begin position="161"/>
        <end position="181"/>
    </location>
</feature>
<feature type="compositionally biased region" description="Polar residues" evidence="7">
    <location>
        <begin position="677"/>
        <end position="696"/>
    </location>
</feature>
<sequence length="2454" mass="279601">MGQILNKQKQKQADGPTKNIEIKSKLEVIQDLKHLDQTKNLIDVFPKYEQVYKFLEKKEHRIYGEIFILAETNDPNIQIAVQESFFQNQFEFQMEVENLKEIESFTQQHQNLIQLIKYFDYNYNSMCTSFHRLITVTEYLSRDLSTELFFRKLLIEKTTSSATPKNGESTTKSNQMQVSLSSKSQRSLSANSVAVQNQSQVKNNSNMLHSKRLSEIQRKSVLIVTKVFSTHENDNIIEDQGEDEGNFYEKRGAIAKQIKNRSHFQFNASDNAYRFQEKEFTYILKSLISGLCYLQMQNRTHQCLRSSSIFIARDGTIKLTDPHLFNQSSLYTYIYKGQSVSGAYLSPLLVSNVEYSVVKPEHNEYKSDVFTLAVIMLEIAYLNKLDNYFDYTEYCLVDVEGLQILAENLKDIYSQSIISLLLQMLDENEDIRPDFVSLAQKLGIFNASTNAVVQLSKNDSQSVIYSKLASSTSSNQKPIPQATSIIIQPSDQSFTSQSPRFSKTNESNQQQSIQNATPKITQISDAKQKQNNFTQILNPYTQDTVRKSKELQITEKNSKLQNQANSRSLTPNREKTPNNVPLIPITNSSQDAQTSSPQIATKSEKHESICNDMLTPKRPQLAENLDNNYRFMTPLPQVRLQTPDNTTIQKHMHLLNQTPLTKTKQQPFFNKGVSPIKTESTASDIQRTLKTESSIDPQRYHARSTSPIMHHQSSPSKQPITPKSDFNKIISSQYTPTQVRMSINQSNHSSYPLNTSPFYQQSYSPISSYQTEKSPISTNNNNNNQNLSPISNYSTQQQNKIKETQNTLTNSKAQSRKNSNSNQIQSQNSYQPLSKQQSTVSPINTKQETKPTLSRQSLSAINIQQVGNLSNNRNSISDSSKAFNLVNSSRSPSPITSKSTQQIKKMINQSEEKPSSASIQIQQHIQNKKNEQKNSQQSLQLSNNQSTNSNNQIALKKLSISNPQSILPTKYQSQSSTVEKDIISFSRQPTFAPSQIGQQQKPPSLKSSLQQNKQSLQNLNVFTPQSQISNGVNVQAYLSSQSTVNRYSYGNIQIINQFDNKSPALTKLSNLSAANNLNGNNQTQHEPQSQKNYTGVAQKKGSVLRINQNVKSQKHGSLQINEQQTFGQQSIQSSVNNNSQTDSMTESSQQMKSSSRQSQKSHRQSQSGNQFQYRSKTEIGNEQDVITQDNQKFYDNFFKSDKSPVIQSNLQLLNLKQQQQKPQQETIYKPYIPKMCINTNNDQQAFSSQNFNNSKQQNGGKLIEGLGDLKPASELFSNNKNKDQPKSKAQIEESQQKSLKQSVSSNLSQSSANKIQKRNSNQIDINANEVSNKNIKNELTMSQINRELEKHRNFSKKLQEEMERQKQQQQILQQQIVNSSSKITEDQNNLIPTLEKQKSINTIIDQHIFDNQLRQTPSDIVFPFSNQNYSSTNDQPFKSYNHTGTFGKQPSSDNQNQEQIQNDILQNGQAEDKEEEEKPKKTSPPKEFGTDYIDQLIAKFKSEITSQIQTSNNQPNKQSSDAAEITQPNNTNLSKNTNSIIPSYTSYYATKTDLNNQPQSQNEYQNVSPSNINQNDQQNKTNLNIASNNNLTGEKYADQPASSERIMKRVESDSIGIGFAGFNAKAQIQLQKKGSLNNFQDEKIASNDFPVVGSRADLPKSPNSYIKQNFTEIHSIPLSQLQKAEALQGLDCQELKGQLSQQLKAKKRYSINEKYQNEKEKINLETQQDSSISSNVQEASSVYKGNSKQNYENMAGYKDSIEQISQNTSVSNNSQSIQIVLPKQTNLFGEKQQNQTQVNNGTDSYGNFVNNQILHTDKSGNDLQRALNEKKQEGDQNNIQMQIYKQNTFGTNAPALMDAIKKGNYVTEDLSQQYQSAQFNNFNSQNGINPPFISFAQISQQSNLNSIENIISTNYQSEIKFDHLNGYGDAQYKLANKFNQNIGEQLKSNNKQTYEEDRSETNNILIINNNDSQREDYVNNQFCHLQREAVIEYKTPKTKQSSEQVLTPTSDDAIKNFLDRVEKNNAYQIPNDFLSNYVQNNQININNTQNEQNMYAVISEGENINSKLLDIKTPLNTNQYFNNGNFSGGGSSSIYKLTITPPQKDQLETPPTNTNIQVYEFENENVAAFSDEHQFQYQNQQYYNNVMDGCQNISNIQKINEDETYNSKRSFDASADLLMMRSNQDIQEGIETSNFNYQANMMANPNFLNSPKKTNRNQVQSNNQNQNQYNIQQSDRNNNSKNNQINQQNYTSNSNLSPNKNYLFTPSPTRKDDSAQFNQTFSDIQMIQFLKNKENVIETYEDGSYYEGEKMNGVRHGRGKFFYGDGGSFQGEWQNGHMNGYGVLYYPSQNKAYEGEWDDDKFNGKGIMYNERPAEFVGTFNYHNMNEINDYWVKYEGDFKDDFKNGVGTLYLSNGERYIGRFKNDMVHGRGTFYKSDGSFITAEWSQNILLNYQ</sequence>
<dbReference type="GO" id="GO:0001669">
    <property type="term" value="C:acrosomal vesicle"/>
    <property type="evidence" value="ECO:0007669"/>
    <property type="project" value="UniProtKB-SubCell"/>
</dbReference>
<dbReference type="EMBL" id="GG662452">
    <property type="protein sequence ID" value="EAR83331.2"/>
    <property type="molecule type" value="Genomic_DNA"/>
</dbReference>
<feature type="compositionally biased region" description="Low complexity" evidence="7">
    <location>
        <begin position="1453"/>
        <end position="1467"/>
    </location>
</feature>
<dbReference type="eggNOG" id="KOG0229">
    <property type="taxonomic scope" value="Eukaryota"/>
</dbReference>
<feature type="compositionally biased region" description="Polar residues" evidence="7">
    <location>
        <begin position="2250"/>
        <end position="2268"/>
    </location>
</feature>
<evidence type="ECO:0000256" key="4">
    <source>
        <dbReference type="ARBA" id="ARBA00039854"/>
    </source>
</evidence>
<feature type="compositionally biased region" description="Low complexity" evidence="7">
    <location>
        <begin position="1296"/>
        <end position="1311"/>
    </location>
</feature>
<feature type="region of interest" description="Disordered" evidence="7">
    <location>
        <begin position="2232"/>
        <end position="2275"/>
    </location>
</feature>
<feature type="region of interest" description="Disordered" evidence="7">
    <location>
        <begin position="1507"/>
        <end position="1539"/>
    </location>
</feature>
<dbReference type="InParanoid" id="I7LSV7"/>
<protein>
    <recommendedName>
        <fullName evidence="4">MORN repeat-containing protein 3</fullName>
    </recommendedName>
</protein>
<dbReference type="RefSeq" id="XP_001030994.2">
    <property type="nucleotide sequence ID" value="XM_001030994.2"/>
</dbReference>
<evidence type="ECO:0000259" key="8">
    <source>
        <dbReference type="PROSITE" id="PS50011"/>
    </source>
</evidence>
<feature type="compositionally biased region" description="Polar residues" evidence="7">
    <location>
        <begin position="1168"/>
        <end position="1184"/>
    </location>
</feature>
<dbReference type="Pfam" id="PF02493">
    <property type="entry name" value="MORN"/>
    <property type="match status" value="5"/>
</dbReference>
<feature type="region of interest" description="Disordered" evidence="7">
    <location>
        <begin position="1554"/>
        <end position="1578"/>
    </location>
</feature>
<feature type="region of interest" description="Disordered" evidence="7">
    <location>
        <begin position="884"/>
        <end position="948"/>
    </location>
</feature>
<dbReference type="Gene3D" id="1.10.510.10">
    <property type="entry name" value="Transferase(Phosphotransferase) domain 1"/>
    <property type="match status" value="1"/>
</dbReference>
<keyword evidence="3" id="KW-0968">Cytoplasmic vesicle</keyword>
<feature type="region of interest" description="Disordered" evidence="7">
    <location>
        <begin position="485"/>
        <end position="515"/>
    </location>
</feature>
<dbReference type="PANTHER" id="PTHR46511">
    <property type="entry name" value="MORN REPEAT-CONTAINING PROTEIN 3"/>
    <property type="match status" value="1"/>
</dbReference>
<dbReference type="PANTHER" id="PTHR46511:SF1">
    <property type="entry name" value="MORN REPEAT-CONTAINING PROTEIN 3"/>
    <property type="match status" value="1"/>
</dbReference>
<feature type="compositionally biased region" description="Low complexity" evidence="7">
    <location>
        <begin position="2232"/>
        <end position="2249"/>
    </location>
</feature>
<dbReference type="SUPFAM" id="SSF56112">
    <property type="entry name" value="Protein kinase-like (PK-like)"/>
    <property type="match status" value="1"/>
</dbReference>
<evidence type="ECO:0000256" key="6">
    <source>
        <dbReference type="SAM" id="Coils"/>
    </source>
</evidence>
<evidence type="ECO:0000256" key="1">
    <source>
        <dbReference type="ARBA" id="ARBA00004218"/>
    </source>
</evidence>
<feature type="compositionally biased region" description="Polar residues" evidence="7">
    <location>
        <begin position="559"/>
        <end position="571"/>
    </location>
</feature>
<dbReference type="GO" id="GO:0004672">
    <property type="term" value="F:protein kinase activity"/>
    <property type="evidence" value="ECO:0007669"/>
    <property type="project" value="InterPro"/>
</dbReference>
<feature type="compositionally biased region" description="Polar residues" evidence="7">
    <location>
        <begin position="585"/>
        <end position="601"/>
    </location>
</feature>
<evidence type="ECO:0000256" key="2">
    <source>
        <dbReference type="ARBA" id="ARBA00022737"/>
    </source>
</evidence>
<evidence type="ECO:0000313" key="10">
    <source>
        <dbReference type="Proteomes" id="UP000009168"/>
    </source>
</evidence>
<feature type="compositionally biased region" description="Polar residues" evidence="7">
    <location>
        <begin position="832"/>
        <end position="858"/>
    </location>
</feature>
<organism evidence="9 10">
    <name type="scientific">Tetrahymena thermophila (strain SB210)</name>
    <dbReference type="NCBI Taxonomy" id="312017"/>
    <lineage>
        <taxon>Eukaryota</taxon>
        <taxon>Sar</taxon>
        <taxon>Alveolata</taxon>
        <taxon>Ciliophora</taxon>
        <taxon>Intramacronucleata</taxon>
        <taxon>Oligohymenophorea</taxon>
        <taxon>Hymenostomatida</taxon>
        <taxon>Tetrahymenina</taxon>
        <taxon>Tetrahymenidae</taxon>
        <taxon>Tetrahymena</taxon>
    </lineage>
</organism>
<dbReference type="GeneID" id="7836780"/>
<keyword evidence="10" id="KW-1185">Reference proteome</keyword>
<reference evidence="10" key="1">
    <citation type="journal article" date="2006" name="PLoS Biol.">
        <title>Macronuclear genome sequence of the ciliate Tetrahymena thermophila, a model eukaryote.</title>
        <authorList>
            <person name="Eisen J.A."/>
            <person name="Coyne R.S."/>
            <person name="Wu M."/>
            <person name="Wu D."/>
            <person name="Thiagarajan M."/>
            <person name="Wortman J.R."/>
            <person name="Badger J.H."/>
            <person name="Ren Q."/>
            <person name="Amedeo P."/>
            <person name="Jones K.M."/>
            <person name="Tallon L.J."/>
            <person name="Delcher A.L."/>
            <person name="Salzberg S.L."/>
            <person name="Silva J.C."/>
            <person name="Haas B.J."/>
            <person name="Majoros W.H."/>
            <person name="Farzad M."/>
            <person name="Carlton J.M."/>
            <person name="Smith R.K. Jr."/>
            <person name="Garg J."/>
            <person name="Pearlman R.E."/>
            <person name="Karrer K.M."/>
            <person name="Sun L."/>
            <person name="Manning G."/>
            <person name="Elde N.C."/>
            <person name="Turkewitz A.P."/>
            <person name="Asai D.J."/>
            <person name="Wilkes D.E."/>
            <person name="Wang Y."/>
            <person name="Cai H."/>
            <person name="Collins K."/>
            <person name="Stewart B.A."/>
            <person name="Lee S.R."/>
            <person name="Wilamowska K."/>
            <person name="Weinberg Z."/>
            <person name="Ruzzo W.L."/>
            <person name="Wloga D."/>
            <person name="Gaertig J."/>
            <person name="Frankel J."/>
            <person name="Tsao C.-C."/>
            <person name="Gorovsky M.A."/>
            <person name="Keeling P.J."/>
            <person name="Waller R.F."/>
            <person name="Patron N.J."/>
            <person name="Cherry J.M."/>
            <person name="Stover N.A."/>
            <person name="Krieger C.J."/>
            <person name="del Toro C."/>
            <person name="Ryder H.F."/>
            <person name="Williamson S.C."/>
            <person name="Barbeau R.A."/>
            <person name="Hamilton E.P."/>
            <person name="Orias E."/>
        </authorList>
    </citation>
    <scope>NUCLEOTIDE SEQUENCE [LARGE SCALE GENOMIC DNA]</scope>
    <source>
        <strain evidence="10">SB210</strain>
    </source>
</reference>
<evidence type="ECO:0000256" key="7">
    <source>
        <dbReference type="SAM" id="MobiDB-lite"/>
    </source>
</evidence>
<feature type="region of interest" description="Disordered" evidence="7">
    <location>
        <begin position="765"/>
        <end position="858"/>
    </location>
</feature>
<keyword evidence="9" id="KW-0808">Transferase</keyword>
<feature type="region of interest" description="Disordered" evidence="7">
    <location>
        <begin position="1246"/>
        <end position="1329"/>
    </location>
</feature>
<feature type="compositionally biased region" description="Polar residues" evidence="7">
    <location>
        <begin position="1312"/>
        <end position="1329"/>
    </location>
</feature>